<feature type="transmembrane region" description="Helical" evidence="1">
    <location>
        <begin position="9"/>
        <end position="28"/>
    </location>
</feature>
<keyword evidence="1" id="KW-0812">Transmembrane</keyword>
<evidence type="ECO:0000313" key="3">
    <source>
        <dbReference type="Proteomes" id="UP000182961"/>
    </source>
</evidence>
<sequence>MKKRHEQKFLIFSLVLFLALNFPLLLLFDSTDAIAGLPIIYVYIFMVWFFSIVMSFILIKKYDE</sequence>
<protein>
    <submittedName>
        <fullName evidence="2">Uncharacterized protein</fullName>
    </submittedName>
</protein>
<dbReference type="EMBL" id="FOUT01000005">
    <property type="protein sequence ID" value="SFN05077.1"/>
    <property type="molecule type" value="Genomic_DNA"/>
</dbReference>
<evidence type="ECO:0000256" key="1">
    <source>
        <dbReference type="SAM" id="Phobius"/>
    </source>
</evidence>
<accession>A0A1I4VVN8</accession>
<organism evidence="2 3">
    <name type="scientific">Flavobacterium succinicans</name>
    <dbReference type="NCBI Taxonomy" id="29536"/>
    <lineage>
        <taxon>Bacteria</taxon>
        <taxon>Pseudomonadati</taxon>
        <taxon>Bacteroidota</taxon>
        <taxon>Flavobacteriia</taxon>
        <taxon>Flavobacteriales</taxon>
        <taxon>Flavobacteriaceae</taxon>
        <taxon>Flavobacterium</taxon>
    </lineage>
</organism>
<keyword evidence="3" id="KW-1185">Reference proteome</keyword>
<reference evidence="3" key="1">
    <citation type="submission" date="2016-10" db="EMBL/GenBank/DDBJ databases">
        <authorList>
            <person name="Varghese N."/>
            <person name="Submissions S."/>
        </authorList>
    </citation>
    <scope>NUCLEOTIDE SEQUENCE [LARGE SCALE GENOMIC DNA]</scope>
    <source>
        <strain evidence="3">DSM 4002</strain>
    </source>
</reference>
<proteinExistence type="predicted"/>
<dbReference type="AlphaFoldDB" id="A0A1I4VVN8"/>
<gene>
    <name evidence="2" type="ORF">SAMN05444143_105193</name>
</gene>
<evidence type="ECO:0000313" key="2">
    <source>
        <dbReference type="EMBL" id="SFN05077.1"/>
    </source>
</evidence>
<feature type="transmembrane region" description="Helical" evidence="1">
    <location>
        <begin position="40"/>
        <end position="59"/>
    </location>
</feature>
<dbReference type="Proteomes" id="UP000182961">
    <property type="component" value="Unassembled WGS sequence"/>
</dbReference>
<keyword evidence="1" id="KW-0472">Membrane</keyword>
<keyword evidence="1" id="KW-1133">Transmembrane helix</keyword>
<name>A0A1I4VVN8_9FLAO</name>